<comment type="pathway">
    <text evidence="1">Secondary metabolite biosynthesis; flavonoid biosynthesis.</text>
</comment>
<evidence type="ECO:0000313" key="8">
    <source>
        <dbReference type="Proteomes" id="UP001151287"/>
    </source>
</evidence>
<dbReference type="GO" id="GO:0016616">
    <property type="term" value="F:oxidoreductase activity, acting on the CH-OH group of donors, NAD or NADP as acceptor"/>
    <property type="evidence" value="ECO:0007669"/>
    <property type="project" value="TreeGrafter"/>
</dbReference>
<reference evidence="7" key="1">
    <citation type="journal article" date="2022" name="Cell">
        <title>Repeat-based holocentromeres influence genome architecture and karyotype evolution.</title>
        <authorList>
            <person name="Hofstatter P.G."/>
            <person name="Thangavel G."/>
            <person name="Lux T."/>
            <person name="Neumann P."/>
            <person name="Vondrak T."/>
            <person name="Novak P."/>
            <person name="Zhang M."/>
            <person name="Costa L."/>
            <person name="Castellani M."/>
            <person name="Scott A."/>
            <person name="Toegelov H."/>
            <person name="Fuchs J."/>
            <person name="Mata-Sucre Y."/>
            <person name="Dias Y."/>
            <person name="Vanzela A.L.L."/>
            <person name="Huettel B."/>
            <person name="Almeida C.C.S."/>
            <person name="Simkova H."/>
            <person name="Souza G."/>
            <person name="Pedrosa-Harand A."/>
            <person name="Macas J."/>
            <person name="Mayer K.F.X."/>
            <person name="Houben A."/>
            <person name="Marques A."/>
        </authorList>
    </citation>
    <scope>NUCLEOTIDE SEQUENCE</scope>
    <source>
        <strain evidence="7">RhyBre1mFocal</strain>
    </source>
</reference>
<feature type="domain" description="NAD-dependent epimerase/dehydratase" evidence="6">
    <location>
        <begin position="9"/>
        <end position="256"/>
    </location>
</feature>
<gene>
    <name evidence="7" type="ORF">LUZ63_006687</name>
</gene>
<evidence type="ECO:0000256" key="1">
    <source>
        <dbReference type="ARBA" id="ARBA00004966"/>
    </source>
</evidence>
<evidence type="ECO:0000256" key="5">
    <source>
        <dbReference type="ARBA" id="ARBA00023445"/>
    </source>
</evidence>
<dbReference type="FunFam" id="3.40.50.720:FF:000085">
    <property type="entry name" value="Dihydroflavonol reductase"/>
    <property type="match status" value="1"/>
</dbReference>
<keyword evidence="2" id="KW-0521">NADP</keyword>
<name>A0A9Q0HUC6_9POAL</name>
<dbReference type="PANTHER" id="PTHR10366:SF288">
    <property type="entry name" value="ANTHOCYANIDIN REDUCTASE"/>
    <property type="match status" value="1"/>
</dbReference>
<dbReference type="SUPFAM" id="SSF51735">
    <property type="entry name" value="NAD(P)-binding Rossmann-fold domains"/>
    <property type="match status" value="1"/>
</dbReference>
<sequence length="335" mass="36755">MTMDKKQACVTGGNGYIASMLIKQLLQKGYAVNTTVRNPDDLERTAHLREMQSIGPLKIMRGDLDEEGSFDEAVAGCEFVFLVAAPVNLMSENPEKELIEPAIQGTLNVLKSCAKAKSVKRVVLTSSAAAVSMKNLEGNGHVLDEEAWSDVEFLRTAKPPTWGYGVSKVQAEKEAFRFGEENNLSVVTMLPTLTIGPSLIPTVKTSIALSLSLLTGTEPLINGLKGMQMISGSISFVHVEDICRAHIFVAENPEASGRYICCAVNTSLIELAQFLSERYPQYDVPKEFGDFPEKAKLSLSSEKLVKAGFEFNYKQIEEIYDDVVEYAKSKGLLKK</sequence>
<evidence type="ECO:0000256" key="3">
    <source>
        <dbReference type="ARBA" id="ARBA00023002"/>
    </source>
</evidence>
<accession>A0A9Q0HUC6</accession>
<keyword evidence="3" id="KW-0560">Oxidoreductase</keyword>
<dbReference type="InterPro" id="IPR050425">
    <property type="entry name" value="NAD(P)_dehydrat-like"/>
</dbReference>
<dbReference type="EMBL" id="JAMQYH010000002">
    <property type="protein sequence ID" value="KAJ1698175.1"/>
    <property type="molecule type" value="Genomic_DNA"/>
</dbReference>
<dbReference type="InterPro" id="IPR036291">
    <property type="entry name" value="NAD(P)-bd_dom_sf"/>
</dbReference>
<evidence type="ECO:0000256" key="2">
    <source>
        <dbReference type="ARBA" id="ARBA00022857"/>
    </source>
</evidence>
<dbReference type="GO" id="GO:0009813">
    <property type="term" value="P:flavonoid biosynthetic process"/>
    <property type="evidence" value="ECO:0007669"/>
    <property type="project" value="UniProtKB-KW"/>
</dbReference>
<organism evidence="7 8">
    <name type="scientific">Rhynchospora breviuscula</name>
    <dbReference type="NCBI Taxonomy" id="2022672"/>
    <lineage>
        <taxon>Eukaryota</taxon>
        <taxon>Viridiplantae</taxon>
        <taxon>Streptophyta</taxon>
        <taxon>Embryophyta</taxon>
        <taxon>Tracheophyta</taxon>
        <taxon>Spermatophyta</taxon>
        <taxon>Magnoliopsida</taxon>
        <taxon>Liliopsida</taxon>
        <taxon>Poales</taxon>
        <taxon>Cyperaceae</taxon>
        <taxon>Cyperoideae</taxon>
        <taxon>Rhynchosporeae</taxon>
        <taxon>Rhynchospora</taxon>
    </lineage>
</organism>
<dbReference type="PANTHER" id="PTHR10366">
    <property type="entry name" value="NAD DEPENDENT EPIMERASE/DEHYDRATASE"/>
    <property type="match status" value="1"/>
</dbReference>
<evidence type="ECO:0000259" key="6">
    <source>
        <dbReference type="Pfam" id="PF01370"/>
    </source>
</evidence>
<dbReference type="InterPro" id="IPR001509">
    <property type="entry name" value="Epimerase_deHydtase"/>
</dbReference>
<comment type="similarity">
    <text evidence="5">Belongs to the NAD(P)-dependent epimerase/dehydratase family. Dihydroflavonol-4-reductase subfamily.</text>
</comment>
<dbReference type="OrthoDB" id="2735536at2759"/>
<keyword evidence="4" id="KW-0284">Flavonoid biosynthesis</keyword>
<evidence type="ECO:0000313" key="7">
    <source>
        <dbReference type="EMBL" id="KAJ1698175.1"/>
    </source>
</evidence>
<protein>
    <recommendedName>
        <fullName evidence="6">NAD-dependent epimerase/dehydratase domain-containing protein</fullName>
    </recommendedName>
</protein>
<proteinExistence type="inferred from homology"/>
<keyword evidence="8" id="KW-1185">Reference proteome</keyword>
<dbReference type="Gene3D" id="3.40.50.720">
    <property type="entry name" value="NAD(P)-binding Rossmann-like Domain"/>
    <property type="match status" value="1"/>
</dbReference>
<dbReference type="AlphaFoldDB" id="A0A9Q0HUC6"/>
<dbReference type="CDD" id="cd08958">
    <property type="entry name" value="FR_SDR_e"/>
    <property type="match status" value="1"/>
</dbReference>
<dbReference type="Pfam" id="PF01370">
    <property type="entry name" value="Epimerase"/>
    <property type="match status" value="1"/>
</dbReference>
<comment type="caution">
    <text evidence="7">The sequence shown here is derived from an EMBL/GenBank/DDBJ whole genome shotgun (WGS) entry which is preliminary data.</text>
</comment>
<dbReference type="Proteomes" id="UP001151287">
    <property type="component" value="Unassembled WGS sequence"/>
</dbReference>
<evidence type="ECO:0000256" key="4">
    <source>
        <dbReference type="ARBA" id="ARBA00023241"/>
    </source>
</evidence>